<protein>
    <submittedName>
        <fullName evidence="1">Stress responsive protein</fullName>
    </submittedName>
</protein>
<dbReference type="PANTHER" id="PTHR37832">
    <property type="entry name" value="BLL2683 PROTEIN"/>
    <property type="match status" value="1"/>
</dbReference>
<dbReference type="Proteomes" id="UP000069030">
    <property type="component" value="Chromosome"/>
</dbReference>
<evidence type="ECO:0000313" key="2">
    <source>
        <dbReference type="Proteomes" id="UP000069030"/>
    </source>
</evidence>
<reference evidence="1 2" key="1">
    <citation type="journal article" date="2016" name="J. Zhejiang Univ. Sci. B">
        <title>Antibiotic resistance mechanisms of Myroides sp.</title>
        <authorList>
            <person name="Hu S."/>
            <person name="Yuan S."/>
            <person name="Qu H."/>
            <person name="Jiang T."/>
            <person name="Zhou Y."/>
            <person name="Wang M."/>
            <person name="Ming D."/>
        </authorList>
    </citation>
    <scope>NUCLEOTIDE SEQUENCE [LARGE SCALE GENOMIC DNA]</scope>
    <source>
        <strain evidence="1 2">PR63039</strain>
    </source>
</reference>
<dbReference type="EMBL" id="CP013690">
    <property type="protein sequence ID" value="ALU25870.1"/>
    <property type="molecule type" value="Genomic_DNA"/>
</dbReference>
<dbReference type="InterPro" id="IPR011008">
    <property type="entry name" value="Dimeric_a/b-barrel"/>
</dbReference>
<accession>A0A0U3FDZ5</accession>
<proteinExistence type="predicted"/>
<dbReference type="SMART" id="SM00886">
    <property type="entry name" value="Dabb"/>
    <property type="match status" value="1"/>
</dbReference>
<name>A0A0U3FDZ5_9FLAO</name>
<dbReference type="Pfam" id="PF07876">
    <property type="entry name" value="Dabb"/>
    <property type="match status" value="1"/>
</dbReference>
<dbReference type="PROSITE" id="PS51502">
    <property type="entry name" value="S_R_A_B_BARREL"/>
    <property type="match status" value="1"/>
</dbReference>
<dbReference type="PANTHER" id="PTHR37832:SF1">
    <property type="entry name" value="STRESS-RESPONSE A_B BARREL DOMAIN-CONTAINING PROTEIN"/>
    <property type="match status" value="1"/>
</dbReference>
<dbReference type="KEGG" id="mod:AS202_06810"/>
<dbReference type="InterPro" id="IPR013097">
    <property type="entry name" value="Dabb"/>
</dbReference>
<sequence length="95" mass="11129">MITHIVMWRLKDENKEANKLEIKRLLEDLKGKIEVLESIAVSFNDPQANPKNFEVILHTTFKNLQDLDIYAKHPEHLKVVDFIKSVVTERVAIDY</sequence>
<dbReference type="RefSeq" id="WP_006257643.1">
    <property type="nucleotide sequence ID" value="NZ_BCMQ01000001.1"/>
</dbReference>
<dbReference type="eggNOG" id="COG4627">
    <property type="taxonomic scope" value="Bacteria"/>
</dbReference>
<dbReference type="SUPFAM" id="SSF54909">
    <property type="entry name" value="Dimeric alpha+beta barrel"/>
    <property type="match status" value="1"/>
</dbReference>
<gene>
    <name evidence="1" type="ORF">AS202_06810</name>
</gene>
<dbReference type="Gene3D" id="3.30.70.100">
    <property type="match status" value="1"/>
</dbReference>
<evidence type="ECO:0000313" key="1">
    <source>
        <dbReference type="EMBL" id="ALU25870.1"/>
    </source>
</evidence>
<organism evidence="1 2">
    <name type="scientific">Myroides odoratimimus</name>
    <dbReference type="NCBI Taxonomy" id="76832"/>
    <lineage>
        <taxon>Bacteria</taxon>
        <taxon>Pseudomonadati</taxon>
        <taxon>Bacteroidota</taxon>
        <taxon>Flavobacteriia</taxon>
        <taxon>Flavobacteriales</taxon>
        <taxon>Flavobacteriaceae</taxon>
        <taxon>Myroides</taxon>
    </lineage>
</organism>
<dbReference type="AlphaFoldDB" id="A0A0U3FDZ5"/>